<evidence type="ECO:0000256" key="2">
    <source>
        <dbReference type="ARBA" id="ARBA00023125"/>
    </source>
</evidence>
<dbReference type="AlphaFoldDB" id="A0A1M5LJ59"/>
<protein>
    <submittedName>
        <fullName evidence="4">DNA-binding protein</fullName>
    </submittedName>
</protein>
<name>A0A1M5LJ59_9RHOB</name>
<evidence type="ECO:0000256" key="3">
    <source>
        <dbReference type="SAM" id="MobiDB-lite"/>
    </source>
</evidence>
<dbReference type="SUPFAM" id="SSF47729">
    <property type="entry name" value="IHF-like DNA-binding proteins"/>
    <property type="match status" value="1"/>
</dbReference>
<evidence type="ECO:0000313" key="5">
    <source>
        <dbReference type="Proteomes" id="UP000184074"/>
    </source>
</evidence>
<organism evidence="4 5">
    <name type="scientific">Cognatiyoonia sediminum</name>
    <dbReference type="NCBI Taxonomy" id="1508389"/>
    <lineage>
        <taxon>Bacteria</taxon>
        <taxon>Pseudomonadati</taxon>
        <taxon>Pseudomonadota</taxon>
        <taxon>Alphaproteobacteria</taxon>
        <taxon>Rhodobacterales</taxon>
        <taxon>Paracoccaceae</taxon>
        <taxon>Cognatiyoonia</taxon>
    </lineage>
</organism>
<dbReference type="STRING" id="1508389.SAMN05444003_0322"/>
<dbReference type="GO" id="GO:0003677">
    <property type="term" value="F:DNA binding"/>
    <property type="evidence" value="ECO:0007669"/>
    <property type="project" value="UniProtKB-KW"/>
</dbReference>
<dbReference type="InterPro" id="IPR000119">
    <property type="entry name" value="Hist_DNA-bd"/>
</dbReference>
<evidence type="ECO:0000313" key="4">
    <source>
        <dbReference type="EMBL" id="SHG65077.1"/>
    </source>
</evidence>
<keyword evidence="5" id="KW-1185">Reference proteome</keyword>
<comment type="similarity">
    <text evidence="1">Belongs to the bacterial histone-like protein family.</text>
</comment>
<dbReference type="EMBL" id="FQXB01000001">
    <property type="protein sequence ID" value="SHG65077.1"/>
    <property type="molecule type" value="Genomic_DNA"/>
</dbReference>
<gene>
    <name evidence="4" type="ORF">SAMN05444003_0322</name>
</gene>
<dbReference type="Pfam" id="PF00216">
    <property type="entry name" value="Bac_DNA_binding"/>
    <property type="match status" value="1"/>
</dbReference>
<reference evidence="4 5" key="1">
    <citation type="submission" date="2016-11" db="EMBL/GenBank/DDBJ databases">
        <authorList>
            <person name="Jaros S."/>
            <person name="Januszkiewicz K."/>
            <person name="Wedrychowicz H."/>
        </authorList>
    </citation>
    <scope>NUCLEOTIDE SEQUENCE [LARGE SCALE GENOMIC DNA]</scope>
    <source>
        <strain evidence="4 5">DSM 28715</strain>
    </source>
</reference>
<proteinExistence type="inferred from homology"/>
<dbReference type="Proteomes" id="UP000184074">
    <property type="component" value="Unassembled WGS sequence"/>
</dbReference>
<accession>A0A1M5LJ59</accession>
<keyword evidence="2 4" id="KW-0238">DNA-binding</keyword>
<feature type="region of interest" description="Disordered" evidence="3">
    <location>
        <begin position="1"/>
        <end position="24"/>
    </location>
</feature>
<dbReference type="GO" id="GO:0030527">
    <property type="term" value="F:structural constituent of chromatin"/>
    <property type="evidence" value="ECO:0007669"/>
    <property type="project" value="InterPro"/>
</dbReference>
<dbReference type="InterPro" id="IPR010992">
    <property type="entry name" value="IHF-like_DNA-bd_dom_sf"/>
</dbReference>
<dbReference type="Gene3D" id="4.10.520.10">
    <property type="entry name" value="IHF-like DNA-binding proteins"/>
    <property type="match status" value="1"/>
</dbReference>
<dbReference type="RefSeq" id="WP_110559058.1">
    <property type="nucleotide sequence ID" value="NZ_FQXB01000001.1"/>
</dbReference>
<evidence type="ECO:0000256" key="1">
    <source>
        <dbReference type="ARBA" id="ARBA00010529"/>
    </source>
</evidence>
<dbReference type="OrthoDB" id="7873378at2"/>
<sequence length="138" mass="14613">MTKKVTSPKKPTTGTVNKPSSSVKLTPKKLTVDVSKPTSTKSATVAIAAKPVESKAVLKKGELVDRVVEQTGVKKRDAKTSVEAALEVLADALKSDTDLNLPPMGKVRLVKSKEVGDGAKVLTLKLRTMKSKASTEES</sequence>